<evidence type="ECO:0000256" key="1">
    <source>
        <dbReference type="SAM" id="SignalP"/>
    </source>
</evidence>
<feature type="chain" id="PRO_5043739646" evidence="1">
    <location>
        <begin position="31"/>
        <end position="187"/>
    </location>
</feature>
<proteinExistence type="predicted"/>
<dbReference type="GO" id="GO:0030638">
    <property type="term" value="P:polyketide metabolic process"/>
    <property type="evidence" value="ECO:0007669"/>
    <property type="project" value="InterPro"/>
</dbReference>
<dbReference type="Gene3D" id="3.10.450.50">
    <property type="match status" value="1"/>
</dbReference>
<dbReference type="Pfam" id="PF07366">
    <property type="entry name" value="SnoaL"/>
    <property type="match status" value="1"/>
</dbReference>
<name>A0AAU8MSI7_9GAMM</name>
<sequence>MTVSSPFPFVRPACAAALAALLAAAPAAFAAAPPLLQPARLIAATPDDANNAARVLAARRYASFWNSGDPDLARAALAPDFVDRTPPPGRIQGLAGALQASRTMRAAVPDLHCEIQQMIVAGDRVVVHLRFRGRFDGRFGTVEGSGQAVDFIATDIYRIAEDRINENWHLEDNLGLMRQLGLVAPAG</sequence>
<reference evidence="2" key="1">
    <citation type="submission" date="2024-06" db="EMBL/GenBank/DDBJ databases">
        <authorList>
            <person name="Li S."/>
        </authorList>
    </citation>
    <scope>NUCLEOTIDE SEQUENCE</scope>
    <source>
        <strain evidence="2">SR10</strain>
    </source>
</reference>
<evidence type="ECO:0000313" key="2">
    <source>
        <dbReference type="EMBL" id="XCO74547.1"/>
    </source>
</evidence>
<dbReference type="PANTHER" id="PTHR38436:SF1">
    <property type="entry name" value="ESTER CYCLASE"/>
    <property type="match status" value="1"/>
</dbReference>
<dbReference type="AlphaFoldDB" id="A0AAU8MSI7"/>
<feature type="signal peptide" evidence="1">
    <location>
        <begin position="1"/>
        <end position="30"/>
    </location>
</feature>
<dbReference type="RefSeq" id="WP_363797369.1">
    <property type="nucleotide sequence ID" value="NZ_CP159925.1"/>
</dbReference>
<gene>
    <name evidence="2" type="ORF">ABU614_19550</name>
</gene>
<dbReference type="EMBL" id="CP159925">
    <property type="protein sequence ID" value="XCO74547.1"/>
    <property type="molecule type" value="Genomic_DNA"/>
</dbReference>
<protein>
    <submittedName>
        <fullName evidence="2">Ester cyclase</fullName>
    </submittedName>
</protein>
<accession>A0AAU8MSI7</accession>
<dbReference type="SUPFAM" id="SSF54427">
    <property type="entry name" value="NTF2-like"/>
    <property type="match status" value="1"/>
</dbReference>
<keyword evidence="1" id="KW-0732">Signal</keyword>
<organism evidence="2">
    <name type="scientific">Lysobacter firmicutimachus</name>
    <dbReference type="NCBI Taxonomy" id="1792846"/>
    <lineage>
        <taxon>Bacteria</taxon>
        <taxon>Pseudomonadati</taxon>
        <taxon>Pseudomonadota</taxon>
        <taxon>Gammaproteobacteria</taxon>
        <taxon>Lysobacterales</taxon>
        <taxon>Lysobacteraceae</taxon>
        <taxon>Lysobacter</taxon>
    </lineage>
</organism>
<dbReference type="PANTHER" id="PTHR38436">
    <property type="entry name" value="POLYKETIDE CYCLASE SNOAL-LIKE DOMAIN"/>
    <property type="match status" value="1"/>
</dbReference>
<dbReference type="InterPro" id="IPR032710">
    <property type="entry name" value="NTF2-like_dom_sf"/>
</dbReference>
<dbReference type="InterPro" id="IPR009959">
    <property type="entry name" value="Cyclase_SnoaL-like"/>
</dbReference>